<dbReference type="RefSeq" id="WP_004943377.1">
    <property type="nucleotide sequence ID" value="NZ_KB849643.1"/>
</dbReference>
<reference evidence="3 4" key="1">
    <citation type="submission" date="2013-02" db="EMBL/GenBank/DDBJ databases">
        <title>The Genome Sequence of Acinetobacter soli NIPH 2899.</title>
        <authorList>
            <consortium name="The Broad Institute Genome Sequencing Platform"/>
            <consortium name="The Broad Institute Genome Sequencing Center for Infectious Disease"/>
            <person name="Cerqueira G."/>
            <person name="Feldgarden M."/>
            <person name="Courvalin P."/>
            <person name="Perichon B."/>
            <person name="Grillot-Courvalin C."/>
            <person name="Clermont D."/>
            <person name="Rocha E."/>
            <person name="Yoon E.-J."/>
            <person name="Nemec A."/>
            <person name="Walker B."/>
            <person name="Young S.K."/>
            <person name="Zeng Q."/>
            <person name="Gargeya S."/>
            <person name="Fitzgerald M."/>
            <person name="Haas B."/>
            <person name="Abouelleil A."/>
            <person name="Alvarado L."/>
            <person name="Arachchi H.M."/>
            <person name="Berlin A.M."/>
            <person name="Chapman S.B."/>
            <person name="Dewar J."/>
            <person name="Goldberg J."/>
            <person name="Griggs A."/>
            <person name="Gujja S."/>
            <person name="Hansen M."/>
            <person name="Howarth C."/>
            <person name="Imamovic A."/>
            <person name="Larimer J."/>
            <person name="McCowan C."/>
            <person name="Murphy C."/>
            <person name="Neiman D."/>
            <person name="Pearson M."/>
            <person name="Priest M."/>
            <person name="Roberts A."/>
            <person name="Saif S."/>
            <person name="Shea T."/>
            <person name="Sisk P."/>
            <person name="Sykes S."/>
            <person name="Wortman J."/>
            <person name="Nusbaum C."/>
            <person name="Birren B."/>
        </authorList>
    </citation>
    <scope>NUCLEOTIDE SEQUENCE [LARGE SCALE GENOMIC DNA]</scope>
    <source>
        <strain evidence="3 4">NIPH 2899</strain>
    </source>
</reference>
<dbReference type="Proteomes" id="UP000018433">
    <property type="component" value="Unassembled WGS sequence"/>
</dbReference>
<keyword evidence="2" id="KW-0812">Transmembrane</keyword>
<feature type="transmembrane region" description="Helical" evidence="2">
    <location>
        <begin position="12"/>
        <end position="34"/>
    </location>
</feature>
<evidence type="ECO:0000313" key="4">
    <source>
        <dbReference type="Proteomes" id="UP000018433"/>
    </source>
</evidence>
<organism evidence="3 4">
    <name type="scientific">Acinetobacter soli NIPH 2899</name>
    <dbReference type="NCBI Taxonomy" id="1217677"/>
    <lineage>
        <taxon>Bacteria</taxon>
        <taxon>Pseudomonadati</taxon>
        <taxon>Pseudomonadota</taxon>
        <taxon>Gammaproteobacteria</taxon>
        <taxon>Moraxellales</taxon>
        <taxon>Moraxellaceae</taxon>
        <taxon>Acinetobacter</taxon>
    </lineage>
</organism>
<evidence type="ECO:0000256" key="2">
    <source>
        <dbReference type="SAM" id="Phobius"/>
    </source>
</evidence>
<keyword evidence="2" id="KW-0472">Membrane</keyword>
<feature type="coiled-coil region" evidence="1">
    <location>
        <begin position="84"/>
        <end position="111"/>
    </location>
</feature>
<feature type="transmembrane region" description="Helical" evidence="2">
    <location>
        <begin position="46"/>
        <end position="66"/>
    </location>
</feature>
<dbReference type="EMBL" id="APPV01000006">
    <property type="protein sequence ID" value="ENV60996.1"/>
    <property type="molecule type" value="Genomic_DNA"/>
</dbReference>
<sequence length="270" mass="32062">MMKNYKKEYPFIFYFLVIYLGGILAYISIFMNFFADYTKPLEFNEVGDFLAGIFSPIAFLFLYLGYRQNSEALKLQARELGLSNKALQAQVAELKSSVEQQKELVKTSKEEFDFTVEQFLSQKKKETVLRQPFLHLNRDTIYRDVYNPSESNRIIFQLEDHEFDLLRVEINLLNSRAIARDVRLSISRSTKGIFFCKTINVFSTNSTENLIFYLDYPDIFYNENKVQFELLLIYLDELDNQMEQRYFFEIRRNSNPVSFSNSFYLLSKSY</sequence>
<gene>
    <name evidence="3" type="ORF">F950_00241</name>
</gene>
<keyword evidence="2" id="KW-1133">Transmembrane helix</keyword>
<protein>
    <recommendedName>
        <fullName evidence="5">WYL domain-containing protein</fullName>
    </recommendedName>
</protein>
<proteinExistence type="predicted"/>
<evidence type="ECO:0000256" key="1">
    <source>
        <dbReference type="SAM" id="Coils"/>
    </source>
</evidence>
<comment type="caution">
    <text evidence="3">The sequence shown here is derived from an EMBL/GenBank/DDBJ whole genome shotgun (WGS) entry which is preliminary data.</text>
</comment>
<accession>A0ABN0JZU0</accession>
<evidence type="ECO:0000313" key="3">
    <source>
        <dbReference type="EMBL" id="ENV60996.1"/>
    </source>
</evidence>
<keyword evidence="1" id="KW-0175">Coiled coil</keyword>
<keyword evidence="4" id="KW-1185">Reference proteome</keyword>
<name>A0ABN0JZU0_9GAMM</name>
<evidence type="ECO:0008006" key="5">
    <source>
        <dbReference type="Google" id="ProtNLM"/>
    </source>
</evidence>